<evidence type="ECO:0000313" key="1">
    <source>
        <dbReference type="EMBL" id="ETO36949.1"/>
    </source>
</evidence>
<keyword evidence="2" id="KW-1185">Reference proteome</keyword>
<accession>X6PG01</accession>
<dbReference type="EMBL" id="ASPP01000110">
    <property type="protein sequence ID" value="ETO36949.1"/>
    <property type="molecule type" value="Genomic_DNA"/>
</dbReference>
<reference evidence="1 2" key="1">
    <citation type="journal article" date="2013" name="Curr. Biol.">
        <title>The Genome of the Foraminiferan Reticulomyxa filosa.</title>
        <authorList>
            <person name="Glockner G."/>
            <person name="Hulsmann N."/>
            <person name="Schleicher M."/>
            <person name="Noegel A.A."/>
            <person name="Eichinger L."/>
            <person name="Gallinger C."/>
            <person name="Pawlowski J."/>
            <person name="Sierra R."/>
            <person name="Euteneuer U."/>
            <person name="Pillet L."/>
            <person name="Moustafa A."/>
            <person name="Platzer M."/>
            <person name="Groth M."/>
            <person name="Szafranski K."/>
            <person name="Schliwa M."/>
        </authorList>
    </citation>
    <scope>NUCLEOTIDE SEQUENCE [LARGE SCALE GENOMIC DNA]</scope>
</reference>
<name>X6PG01_RETFI</name>
<gene>
    <name evidence="1" type="ORF">RFI_00114</name>
</gene>
<protein>
    <submittedName>
        <fullName evidence="1">Uncharacterized protein</fullName>
    </submittedName>
</protein>
<dbReference type="Proteomes" id="UP000023152">
    <property type="component" value="Unassembled WGS sequence"/>
</dbReference>
<comment type="caution">
    <text evidence="1">The sequence shown here is derived from an EMBL/GenBank/DDBJ whole genome shotgun (WGS) entry which is preliminary data.</text>
</comment>
<dbReference type="AlphaFoldDB" id="X6PG01"/>
<evidence type="ECO:0000313" key="2">
    <source>
        <dbReference type="Proteomes" id="UP000023152"/>
    </source>
</evidence>
<sequence length="110" mass="12518">MKKKVVFLGAHNSSFLNFAILKNVFFFLVLIELSACEVVNEDSGIVYLKQKHFDTGTVRITKSGKYQLCEDISFNPLRNVDHPNEEGAYYPLESEADLYPGVQKKKNESI</sequence>
<organism evidence="1 2">
    <name type="scientific">Reticulomyxa filosa</name>
    <dbReference type="NCBI Taxonomy" id="46433"/>
    <lineage>
        <taxon>Eukaryota</taxon>
        <taxon>Sar</taxon>
        <taxon>Rhizaria</taxon>
        <taxon>Retaria</taxon>
        <taxon>Foraminifera</taxon>
        <taxon>Monothalamids</taxon>
        <taxon>Reticulomyxidae</taxon>
        <taxon>Reticulomyxa</taxon>
    </lineage>
</organism>
<proteinExistence type="predicted"/>